<dbReference type="Pfam" id="PF08875">
    <property type="entry name" value="DUF1833"/>
    <property type="match status" value="1"/>
</dbReference>
<reference evidence="1 2" key="1">
    <citation type="submission" date="2019-03" db="EMBL/GenBank/DDBJ databases">
        <title>Genomic Encyclopedia of Type Strains, Phase IV (KMG-IV): sequencing the most valuable type-strain genomes for metagenomic binning, comparative biology and taxonomic classification.</title>
        <authorList>
            <person name="Goeker M."/>
        </authorList>
    </citation>
    <scope>NUCLEOTIDE SEQUENCE [LARGE SCALE GENOMIC DNA]</scope>
    <source>
        <strain evidence="1 2">DSM 19580</strain>
    </source>
</reference>
<keyword evidence="2" id="KW-1185">Reference proteome</keyword>
<dbReference type="RefSeq" id="WP_131863944.1">
    <property type="nucleotide sequence ID" value="NZ_SMCR01000001.1"/>
</dbReference>
<dbReference type="OrthoDB" id="6603785at2"/>
<protein>
    <submittedName>
        <fullName evidence="1">Uncharacterized protein DUF1833</fullName>
    </submittedName>
</protein>
<organism evidence="1 2">
    <name type="scientific">Biostraticola tofi</name>
    <dbReference type="NCBI Taxonomy" id="466109"/>
    <lineage>
        <taxon>Bacteria</taxon>
        <taxon>Pseudomonadati</taxon>
        <taxon>Pseudomonadota</taxon>
        <taxon>Gammaproteobacteria</taxon>
        <taxon>Enterobacterales</taxon>
        <taxon>Bruguierivoracaceae</taxon>
        <taxon>Biostraticola</taxon>
    </lineage>
</organism>
<accession>A0A4R3Z3J3</accession>
<dbReference type="AlphaFoldDB" id="A0A4R3Z3J3"/>
<evidence type="ECO:0000313" key="1">
    <source>
        <dbReference type="EMBL" id="TCW00382.1"/>
    </source>
</evidence>
<sequence>MPTLREFQSRRPANRILYHTITFYHPSFGYKYFVANQIKPLVFQGQEFMGIRMEVVPSQQSNTPVITASVRFSRIAADFKQTLKLWQGSSRLTPITALYRRYDSSDMNTPLKPWSLFVDSVTMDESDVTVSLTIKNPMNNNVAVLYKTSEFPGLKNV</sequence>
<proteinExistence type="predicted"/>
<evidence type="ECO:0000313" key="2">
    <source>
        <dbReference type="Proteomes" id="UP000295719"/>
    </source>
</evidence>
<comment type="caution">
    <text evidence="1">The sequence shown here is derived from an EMBL/GenBank/DDBJ whole genome shotgun (WGS) entry which is preliminary data.</text>
</comment>
<name>A0A4R3Z3J3_9GAMM</name>
<dbReference type="InterPro" id="IPR014974">
    <property type="entry name" value="DUF1833"/>
</dbReference>
<dbReference type="Proteomes" id="UP000295719">
    <property type="component" value="Unassembled WGS sequence"/>
</dbReference>
<dbReference type="EMBL" id="SMCR01000001">
    <property type="protein sequence ID" value="TCW00382.1"/>
    <property type="molecule type" value="Genomic_DNA"/>
</dbReference>
<gene>
    <name evidence="1" type="ORF">EDC52_101732</name>
</gene>